<evidence type="ECO:0000313" key="12">
    <source>
        <dbReference type="EMBL" id="GFS66411.1"/>
    </source>
</evidence>
<evidence type="ECO:0000256" key="7">
    <source>
        <dbReference type="SAM" id="Phobius"/>
    </source>
</evidence>
<dbReference type="CDD" id="cd00037">
    <property type="entry name" value="CLECT"/>
    <property type="match status" value="2"/>
</dbReference>
<evidence type="ECO:0000313" key="13">
    <source>
        <dbReference type="Proteomes" id="UP000886998"/>
    </source>
</evidence>
<dbReference type="OrthoDB" id="6355589at2759"/>
<dbReference type="Gene3D" id="2.60.220.50">
    <property type="match status" value="1"/>
</dbReference>
<dbReference type="GO" id="GO:0016020">
    <property type="term" value="C:membrane"/>
    <property type="evidence" value="ECO:0007669"/>
    <property type="project" value="UniProtKB-SubCell"/>
</dbReference>
<feature type="transmembrane region" description="Helical" evidence="7">
    <location>
        <begin position="1670"/>
        <end position="1693"/>
    </location>
</feature>
<dbReference type="InterPro" id="IPR001304">
    <property type="entry name" value="C-type_lectin-like"/>
</dbReference>
<feature type="domain" description="G-protein coupled receptors family 2 profile 2" evidence="10">
    <location>
        <begin position="1524"/>
        <end position="1769"/>
    </location>
</feature>
<feature type="domain" description="Ig-like" evidence="11">
    <location>
        <begin position="378"/>
        <end position="456"/>
    </location>
</feature>
<dbReference type="InterPro" id="IPR053066">
    <property type="entry name" value="ADGR_G7"/>
</dbReference>
<dbReference type="Gene3D" id="3.10.100.10">
    <property type="entry name" value="Mannose-Binding Protein A, subunit A"/>
    <property type="match status" value="2"/>
</dbReference>
<feature type="region of interest" description="Disordered" evidence="6">
    <location>
        <begin position="1"/>
        <end position="29"/>
    </location>
</feature>
<evidence type="ECO:0000259" key="11">
    <source>
        <dbReference type="PROSITE" id="PS50835"/>
    </source>
</evidence>
<sequence>MKESLVSRLSNSPELPQMRAEGRVQEDVRRRKRIRKNNQICEPERQTQIVSFRLSRVVSRECVLLNEKSNMNRGFLENMSSVKKKQLWIILYLLYFLYPLTDTFVQKCDNISDNCQCHSTYTNYYYESKGQNNLTKNCLKIFTSKLNWSDAEMTCKLEYSHLLNDHMDRSFFQEFESKSINLIWVGIKKMSGFYLSLSDQASLYKESFREWGKKWDDEEPLYDCVALDISAGHLVTRPCSTELEFVCQNKGFPVYPVTETLACPDDWVFVYHLPVNRKKCIKGFKRNKIIDDATETCSDLGSTVADLEDYFSMYNYLSSLNITGYGLTENGTEACVTKIIQSLLGNSMKSNVRLDCTDKLFVCEQDSRNISLSAKILPEISESFLSSDGSKNHLTCDVSLNGKSMNGMVNMLHFMWFKNGIPIAMDSHLFQVGFYPDPIKVLLSPVTSQGTYKCGVLTEGLQDPILSPEVDYFYSDVSTYILTLQGNAKELKYQDFSKIAFRRFKSNLNQSMASFTRDLTSLVPDVKWDFQESWYDGNNATIKMLLYIDRNESLFTVIQNETESFQILQKYFIERKLISEKWDKFSMKLQSGDVCFEESVPPFKSSYKDVLLWKDTIQTKSAVSEPLCLNDWRLVTRECKPCISFGARWLPFNYSMCTSYQPSIKDLEPNCPEGFRPLEQNLCYAIHRTKHTLEEAEGICLNKSSFLMDLKILKNTRIFSELEFSKYWFSEKLGFMNFQTSVIKHVFGKFQLKSYLNLNNKNSSANCVSVNVLNGIPIYDFADCKDSEKLAFVSIIFSRPWYKFSHQNACYHIDYKKKTWADANESCQSIPVKSNLLQSIQNVEDYTLFKVLLHTLTPVDKEYSWWINMLQDLNSLKWWSTPEESMSYVDWAPHTNFYREKAGGVLTTNSVFKNRKIQWSLKDLSTREKSICEMQNCIDNRPTLVYIEDRTLIDLSSTKDYLDAIVNFRLHCVPSGWFVADSMVWHKDSIPVLSEPNSNHLVLTVKPFADLENIFDFQGYYWCSVAQEKSVKRVFSPKILFRLPGLHTFVLYMKLKVPDNSTCSNELSLKLPLIYKLNQYIHKTLSSGDFLPLLLRNASCINSELHCYAHIHIQKEHGSEARVLDMIKTCINYENEEMVELLKGFQLNRKEVFVRSTVSCPSEKTHDSGYSITWPAISLGQTTLPEEICVTEEGYSLQRTCLGDFNTGAFWSSLEKHCAPVQSNLTLTLHRLSKTTITVDNILNSSLDMQNLTTTSDDISPADIQYVAQILRNMANVPSIEPKVLRSVVSTVDTVIDVKLSSSNKRQISSNVSNKISAAVENIASNVQTSGQSIKESGKNIALSVDPLNSDVNLIPTGGVLECWNSNVTTLFNDSDEHVYDQFQTFEAAVILPENLLTLKQQENVTEMVIIVRKNINFVENVEVVSPIIDVSMGREPVYDVDPPVKMMFKVPEVSAMKKDFSLACVFWDRTLNNNRGDWSYKGCISNFIGSTLVQCFCDHLTSFAVILELKPGSEIHKVHADILSTITYIGCSLSIFGLGMIILTFILFRKWRKDSKHKMLFHLSLALICFLLLFIFGIMKKEPKYSCITIAVFLHYFMLASFAWMLVEAFMQYLSLVKVIGTYIPGLMQKAMLFGWGTPLLIVGITLGVNHHLYDSGGKYCWLADDVFYFAVAGPVLAMLVLNFVIFGLILYSNTCGRQTKYLRTNQNERQETMARAKAVFCVSVLLGLSWIFGFLAIDGAKLIFQYLFAITTTLQGFFIFVFFVLRQKSTRDLWLNLMTSSQTPEISRISHNTAGTEIASRLTHNGMTPKNSTCHGIQNRISKVAFKARLSYISFQG</sequence>
<evidence type="ECO:0000256" key="3">
    <source>
        <dbReference type="ARBA" id="ARBA00022989"/>
    </source>
</evidence>
<feature type="transmembrane region" description="Helical" evidence="7">
    <location>
        <begin position="1745"/>
        <end position="1767"/>
    </location>
</feature>
<keyword evidence="2 7" id="KW-0812">Transmembrane</keyword>
<keyword evidence="3 7" id="KW-1133">Transmembrane helix</keyword>
<protein>
    <submittedName>
        <fullName evidence="12">Adhesion G-protein coupled receptor G6</fullName>
    </submittedName>
</protein>
<evidence type="ECO:0000256" key="2">
    <source>
        <dbReference type="ARBA" id="ARBA00022692"/>
    </source>
</evidence>
<dbReference type="InterPro" id="IPR000203">
    <property type="entry name" value="GPS"/>
</dbReference>
<accession>A0A8X6KQG4</accession>
<comment type="caution">
    <text evidence="12">The sequence shown here is derived from an EMBL/GenBank/DDBJ whole genome shotgun (WGS) entry which is preliminary data.</text>
</comment>
<dbReference type="PANTHER" id="PTHR47767">
    <property type="entry name" value="ADHESION G PROTEIN-COUPLED RECEPTOR G7"/>
    <property type="match status" value="1"/>
</dbReference>
<feature type="transmembrane region" description="Helical" evidence="7">
    <location>
        <begin position="1586"/>
        <end position="1611"/>
    </location>
</feature>
<dbReference type="SMART" id="SM00034">
    <property type="entry name" value="CLECT"/>
    <property type="match status" value="3"/>
</dbReference>
<dbReference type="InterPro" id="IPR046338">
    <property type="entry name" value="GAIN_dom_sf"/>
</dbReference>
<evidence type="ECO:0000256" key="1">
    <source>
        <dbReference type="ARBA" id="ARBA00004141"/>
    </source>
</evidence>
<dbReference type="PROSITE" id="PS50261">
    <property type="entry name" value="G_PROTEIN_RECEP_F2_4"/>
    <property type="match status" value="1"/>
</dbReference>
<dbReference type="PANTHER" id="PTHR47767:SF1">
    <property type="entry name" value="ADHESION G PROTEIN-COUPLED RECEPTOR G7"/>
    <property type="match status" value="1"/>
</dbReference>
<organism evidence="12 13">
    <name type="scientific">Trichonephila inaurata madagascariensis</name>
    <dbReference type="NCBI Taxonomy" id="2747483"/>
    <lineage>
        <taxon>Eukaryota</taxon>
        <taxon>Metazoa</taxon>
        <taxon>Ecdysozoa</taxon>
        <taxon>Arthropoda</taxon>
        <taxon>Chelicerata</taxon>
        <taxon>Arachnida</taxon>
        <taxon>Araneae</taxon>
        <taxon>Araneomorphae</taxon>
        <taxon>Entelegynae</taxon>
        <taxon>Araneoidea</taxon>
        <taxon>Nephilidae</taxon>
        <taxon>Trichonephila</taxon>
        <taxon>Trichonephila inaurata</taxon>
    </lineage>
</organism>
<evidence type="ECO:0000259" key="9">
    <source>
        <dbReference type="PROSITE" id="PS50221"/>
    </source>
</evidence>
<feature type="transmembrane region" description="Helical" evidence="7">
    <location>
        <begin position="1720"/>
        <end position="1739"/>
    </location>
</feature>
<dbReference type="CDD" id="cd15040">
    <property type="entry name" value="7tmB2_Adhesion"/>
    <property type="match status" value="1"/>
</dbReference>
<evidence type="ECO:0000256" key="5">
    <source>
        <dbReference type="ARBA" id="ARBA00023157"/>
    </source>
</evidence>
<feature type="compositionally biased region" description="Basic and acidic residues" evidence="6">
    <location>
        <begin position="20"/>
        <end position="29"/>
    </location>
</feature>
<reference evidence="12" key="1">
    <citation type="submission" date="2020-08" db="EMBL/GenBank/DDBJ databases">
        <title>Multicomponent nature underlies the extraordinary mechanical properties of spider dragline silk.</title>
        <authorList>
            <person name="Kono N."/>
            <person name="Nakamura H."/>
            <person name="Mori M."/>
            <person name="Yoshida Y."/>
            <person name="Ohtoshi R."/>
            <person name="Malay A.D."/>
            <person name="Moran D.A.P."/>
            <person name="Tomita M."/>
            <person name="Numata K."/>
            <person name="Arakawa K."/>
        </authorList>
    </citation>
    <scope>NUCLEOTIDE SEQUENCE</scope>
</reference>
<dbReference type="SMART" id="SM00303">
    <property type="entry name" value="GPS"/>
    <property type="match status" value="1"/>
</dbReference>
<dbReference type="InterPro" id="IPR000832">
    <property type="entry name" value="GPCR_2_secretin-like"/>
</dbReference>
<gene>
    <name evidence="12" type="primary">ADGRG6</name>
    <name evidence="12" type="ORF">TNIN_353001</name>
</gene>
<feature type="transmembrane region" description="Helical" evidence="7">
    <location>
        <begin position="1632"/>
        <end position="1650"/>
    </location>
</feature>
<dbReference type="Pfam" id="PF00059">
    <property type="entry name" value="Lectin_C"/>
    <property type="match status" value="1"/>
</dbReference>
<dbReference type="PROSITE" id="PS50221">
    <property type="entry name" value="GAIN_B"/>
    <property type="match status" value="1"/>
</dbReference>
<dbReference type="Gene3D" id="1.20.1070.10">
    <property type="entry name" value="Rhodopsin 7-helix transmembrane proteins"/>
    <property type="match status" value="1"/>
</dbReference>
<feature type="domain" description="C-type lectin" evidence="8">
    <location>
        <begin position="134"/>
        <end position="248"/>
    </location>
</feature>
<keyword evidence="4 7" id="KW-0472">Membrane</keyword>
<feature type="transmembrane region" description="Helical" evidence="7">
    <location>
        <begin position="1527"/>
        <end position="1549"/>
    </location>
</feature>
<comment type="subcellular location">
    <subcellularLocation>
        <location evidence="1">Membrane</location>
        <topology evidence="1">Multi-pass membrane protein</topology>
    </subcellularLocation>
</comment>
<dbReference type="Proteomes" id="UP000886998">
    <property type="component" value="Unassembled WGS sequence"/>
</dbReference>
<dbReference type="SUPFAM" id="SSF81321">
    <property type="entry name" value="Family A G protein-coupled receptor-like"/>
    <property type="match status" value="1"/>
</dbReference>
<name>A0A8X6KQG4_9ARAC</name>
<dbReference type="GO" id="GO:0007166">
    <property type="term" value="P:cell surface receptor signaling pathway"/>
    <property type="evidence" value="ECO:0007669"/>
    <property type="project" value="InterPro"/>
</dbReference>
<evidence type="ECO:0000259" key="8">
    <source>
        <dbReference type="PROSITE" id="PS50041"/>
    </source>
</evidence>
<dbReference type="EMBL" id="BMAV01028242">
    <property type="protein sequence ID" value="GFS66411.1"/>
    <property type="molecule type" value="Genomic_DNA"/>
</dbReference>
<dbReference type="PROSITE" id="PS50835">
    <property type="entry name" value="IG_LIKE"/>
    <property type="match status" value="2"/>
</dbReference>
<evidence type="ECO:0000256" key="6">
    <source>
        <dbReference type="SAM" id="MobiDB-lite"/>
    </source>
</evidence>
<feature type="domain" description="C-type lectin" evidence="8">
    <location>
        <begin position="806"/>
        <end position="933"/>
    </location>
</feature>
<evidence type="ECO:0000256" key="4">
    <source>
        <dbReference type="ARBA" id="ARBA00023136"/>
    </source>
</evidence>
<dbReference type="InterPro" id="IPR016187">
    <property type="entry name" value="CTDL_fold"/>
</dbReference>
<evidence type="ECO:0000259" key="10">
    <source>
        <dbReference type="PROSITE" id="PS50261"/>
    </source>
</evidence>
<dbReference type="SUPFAM" id="SSF56436">
    <property type="entry name" value="C-type lectin-like"/>
    <property type="match status" value="3"/>
</dbReference>
<keyword evidence="5" id="KW-1015">Disulfide bond</keyword>
<feature type="domain" description="GAIN-B" evidence="9">
    <location>
        <begin position="1366"/>
        <end position="1514"/>
    </location>
</feature>
<keyword evidence="13" id="KW-1185">Reference proteome</keyword>
<dbReference type="InterPro" id="IPR007110">
    <property type="entry name" value="Ig-like_dom"/>
</dbReference>
<dbReference type="InterPro" id="IPR016186">
    <property type="entry name" value="C-type_lectin-like/link_sf"/>
</dbReference>
<dbReference type="GO" id="GO:0004930">
    <property type="term" value="F:G protein-coupled receptor activity"/>
    <property type="evidence" value="ECO:0007669"/>
    <property type="project" value="InterPro"/>
</dbReference>
<keyword evidence="12" id="KW-0675">Receptor</keyword>
<feature type="transmembrane region" description="Helical" evidence="7">
    <location>
        <begin position="1561"/>
        <end position="1580"/>
    </location>
</feature>
<dbReference type="Pfam" id="PF00002">
    <property type="entry name" value="7tm_2"/>
    <property type="match status" value="1"/>
</dbReference>
<proteinExistence type="predicted"/>
<feature type="domain" description="Ig-like" evidence="11">
    <location>
        <begin position="942"/>
        <end position="1036"/>
    </location>
</feature>
<dbReference type="PROSITE" id="PS50041">
    <property type="entry name" value="C_TYPE_LECTIN_2"/>
    <property type="match status" value="2"/>
</dbReference>
<dbReference type="PRINTS" id="PR00249">
    <property type="entry name" value="GPCRSECRETIN"/>
</dbReference>
<dbReference type="InterPro" id="IPR017981">
    <property type="entry name" value="GPCR_2-like_7TM"/>
</dbReference>
<dbReference type="Pfam" id="PF01825">
    <property type="entry name" value="GPS"/>
    <property type="match status" value="1"/>
</dbReference>
<dbReference type="InterPro" id="IPR057244">
    <property type="entry name" value="GAIN_B"/>
</dbReference>